<dbReference type="GO" id="GO:0015386">
    <property type="term" value="F:potassium:proton antiporter activity"/>
    <property type="evidence" value="ECO:0007669"/>
    <property type="project" value="TreeGrafter"/>
</dbReference>
<evidence type="ECO:0000313" key="4">
    <source>
        <dbReference type="EMBL" id="PAA67789.1"/>
    </source>
</evidence>
<feature type="transmembrane region" description="Helical" evidence="3">
    <location>
        <begin position="324"/>
        <end position="341"/>
    </location>
</feature>
<proteinExistence type="predicted"/>
<organism evidence="4 5">
    <name type="scientific">Macrostomum lignano</name>
    <dbReference type="NCBI Taxonomy" id="282301"/>
    <lineage>
        <taxon>Eukaryota</taxon>
        <taxon>Metazoa</taxon>
        <taxon>Spiralia</taxon>
        <taxon>Lophotrochozoa</taxon>
        <taxon>Platyhelminthes</taxon>
        <taxon>Rhabditophora</taxon>
        <taxon>Macrostomorpha</taxon>
        <taxon>Macrostomida</taxon>
        <taxon>Macrostomidae</taxon>
        <taxon>Macrostomum</taxon>
    </lineage>
</organism>
<dbReference type="InterPro" id="IPR018422">
    <property type="entry name" value="Cation/H_exchanger_CPA1"/>
</dbReference>
<dbReference type="GO" id="GO:0005886">
    <property type="term" value="C:plasma membrane"/>
    <property type="evidence" value="ECO:0007669"/>
    <property type="project" value="TreeGrafter"/>
</dbReference>
<dbReference type="GO" id="GO:0015385">
    <property type="term" value="F:sodium:proton antiporter activity"/>
    <property type="evidence" value="ECO:0007669"/>
    <property type="project" value="InterPro"/>
</dbReference>
<sequence>MGETEHHSKSYAFMFTHHEDIQTTIVVIFLFLVWGIVYMSIINNRLYVFFNETVCNSLIGMTFGLLFGTSRSLKSLAQFFLPWNNFDNNILPFLIMYPASKLCVQSTRKQLRMTITFAILKTALCVLLIVGSVLAYVVTQSNGYLSTKSTKFDFHQVMYALYIGSSLAMVDSYLCVHNFPEIRGNCQMRGFLSSYGLVSMSYALELRQIAVDLSNDTNLSIGSTSVAVLKRALFVPMVSVMLGLTAGLLSSYVTKHSSFLHVQQEMVVLPCSNYISYTVAQKMGLSPIIASISCELIQSTFCIHNMSEASKISYKSMLAKTSKLLGFFGSLSIGFVFGSVENRFLWKYVSWKLVLLFLAVSILSRILSTMVAYFLVKRLGFKMHSNMMFLQLLIHTRSLPAFLSLINMQEHSSAFHVCLSYLLCMQWSLYFMCNAVNVVNVPLVGLVYKRLGIKQDLVDGQVEPIFHVIFRLMYHEMDSQIAYLSGRQRRCEFASLLSSHMQSSFLRYVMSLGFMSVPERRSPILSAYDETISQRSNVIDQRRRSLKSRHQIYATQVCARFIVKNLCFEGFHPDDIVEYFFTGGSGKTD</sequence>
<dbReference type="PANTHER" id="PTHR10110">
    <property type="entry name" value="SODIUM/HYDROGEN EXCHANGER"/>
    <property type="match status" value="1"/>
</dbReference>
<reference evidence="4 5" key="1">
    <citation type="submission" date="2017-06" db="EMBL/GenBank/DDBJ databases">
        <title>A platform for efficient transgenesis in Macrostomum lignano, a flatworm model organism for stem cell research.</title>
        <authorList>
            <person name="Berezikov E."/>
        </authorList>
    </citation>
    <scope>NUCLEOTIDE SEQUENCE [LARGE SCALE GENOMIC DNA]</scope>
    <source>
        <strain evidence="4">DV1</strain>
        <tissue evidence="4">Whole organism</tissue>
    </source>
</reference>
<keyword evidence="3" id="KW-0812">Transmembrane</keyword>
<feature type="transmembrane region" description="Helical" evidence="3">
    <location>
        <begin position="427"/>
        <end position="448"/>
    </location>
</feature>
<evidence type="ECO:0000256" key="1">
    <source>
        <dbReference type="ARBA" id="ARBA00022448"/>
    </source>
</evidence>
<dbReference type="Proteomes" id="UP000215902">
    <property type="component" value="Unassembled WGS sequence"/>
</dbReference>
<gene>
    <name evidence="4" type="ORF">BOX15_Mlig008458g2</name>
</gene>
<keyword evidence="3" id="KW-0472">Membrane</keyword>
<keyword evidence="3" id="KW-1133">Transmembrane helix</keyword>
<evidence type="ECO:0000256" key="3">
    <source>
        <dbReference type="SAM" id="Phobius"/>
    </source>
</evidence>
<feature type="transmembrane region" description="Helical" evidence="3">
    <location>
        <begin position="21"/>
        <end position="41"/>
    </location>
</feature>
<dbReference type="GO" id="GO:0051453">
    <property type="term" value="P:regulation of intracellular pH"/>
    <property type="evidence" value="ECO:0007669"/>
    <property type="project" value="TreeGrafter"/>
</dbReference>
<feature type="transmembrane region" description="Helical" evidence="3">
    <location>
        <begin position="157"/>
        <end position="176"/>
    </location>
</feature>
<evidence type="ECO:0000256" key="2">
    <source>
        <dbReference type="ARBA" id="ARBA00023065"/>
    </source>
</evidence>
<dbReference type="EMBL" id="NIVC01001454">
    <property type="protein sequence ID" value="PAA67789.1"/>
    <property type="molecule type" value="Genomic_DNA"/>
</dbReference>
<dbReference type="PANTHER" id="PTHR10110:SF187">
    <property type="entry name" value="SODIUM_HYDROGEN EXCHANGER"/>
    <property type="match status" value="1"/>
</dbReference>
<evidence type="ECO:0000313" key="5">
    <source>
        <dbReference type="Proteomes" id="UP000215902"/>
    </source>
</evidence>
<feature type="transmembrane region" description="Helical" evidence="3">
    <location>
        <begin position="115"/>
        <end position="137"/>
    </location>
</feature>
<protein>
    <submittedName>
        <fullName evidence="4">Uncharacterized protein</fullName>
    </submittedName>
</protein>
<comment type="caution">
    <text evidence="4">The sequence shown here is derived from an EMBL/GenBank/DDBJ whole genome shotgun (WGS) entry which is preliminary data.</text>
</comment>
<feature type="transmembrane region" description="Helical" evidence="3">
    <location>
        <begin position="353"/>
        <end position="376"/>
    </location>
</feature>
<keyword evidence="5" id="KW-1185">Reference proteome</keyword>
<keyword evidence="2" id="KW-0406">Ion transport</keyword>
<dbReference type="STRING" id="282301.A0A267F3Y1"/>
<dbReference type="GO" id="GO:0098719">
    <property type="term" value="P:sodium ion import across plasma membrane"/>
    <property type="evidence" value="ECO:0007669"/>
    <property type="project" value="TreeGrafter"/>
</dbReference>
<keyword evidence="1" id="KW-0813">Transport</keyword>
<name>A0A267F3Y1_9PLAT</name>
<dbReference type="AlphaFoldDB" id="A0A267F3Y1"/>
<accession>A0A267F3Y1</accession>
<feature type="transmembrane region" description="Helical" evidence="3">
    <location>
        <begin position="233"/>
        <end position="253"/>
    </location>
</feature>